<keyword evidence="6" id="KW-0564">Palmitate</keyword>
<accession>A0A2K2FDZ6</accession>
<dbReference type="Pfam" id="PF05504">
    <property type="entry name" value="Spore_GerAC"/>
    <property type="match status" value="1"/>
</dbReference>
<evidence type="ECO:0000256" key="1">
    <source>
        <dbReference type="ARBA" id="ARBA00004635"/>
    </source>
</evidence>
<dbReference type="InterPro" id="IPR038501">
    <property type="entry name" value="Spore_GerAC_C_sf"/>
</dbReference>
<proteinExistence type="inferred from homology"/>
<organism evidence="10 11">
    <name type="scientific">Clostridium thermosuccinogenes</name>
    <dbReference type="NCBI Taxonomy" id="84032"/>
    <lineage>
        <taxon>Bacteria</taxon>
        <taxon>Bacillati</taxon>
        <taxon>Bacillota</taxon>
        <taxon>Clostridia</taxon>
        <taxon>Eubacteriales</taxon>
        <taxon>Clostridiaceae</taxon>
        <taxon>Clostridium</taxon>
    </lineage>
</organism>
<dbReference type="Proteomes" id="UP000236151">
    <property type="component" value="Unassembled WGS sequence"/>
</dbReference>
<keyword evidence="5" id="KW-0472">Membrane</keyword>
<evidence type="ECO:0000259" key="9">
    <source>
        <dbReference type="Pfam" id="PF25198"/>
    </source>
</evidence>
<evidence type="ECO:0000256" key="3">
    <source>
        <dbReference type="ARBA" id="ARBA00022544"/>
    </source>
</evidence>
<dbReference type="PROSITE" id="PS51257">
    <property type="entry name" value="PROKAR_LIPOPROTEIN"/>
    <property type="match status" value="1"/>
</dbReference>
<evidence type="ECO:0000313" key="11">
    <source>
        <dbReference type="Proteomes" id="UP000236151"/>
    </source>
</evidence>
<name>A0A2K2FDZ6_9CLOT</name>
<keyword evidence="4" id="KW-0732">Signal</keyword>
<evidence type="ECO:0000256" key="7">
    <source>
        <dbReference type="ARBA" id="ARBA00023288"/>
    </source>
</evidence>
<dbReference type="GO" id="GO:0009847">
    <property type="term" value="P:spore germination"/>
    <property type="evidence" value="ECO:0007669"/>
    <property type="project" value="InterPro"/>
</dbReference>
<evidence type="ECO:0000256" key="5">
    <source>
        <dbReference type="ARBA" id="ARBA00023136"/>
    </source>
</evidence>
<dbReference type="PANTHER" id="PTHR35789">
    <property type="entry name" value="SPORE GERMINATION PROTEIN B3"/>
    <property type="match status" value="1"/>
</dbReference>
<dbReference type="PANTHER" id="PTHR35789:SF1">
    <property type="entry name" value="SPORE GERMINATION PROTEIN B3"/>
    <property type="match status" value="1"/>
</dbReference>
<dbReference type="GO" id="GO:0016020">
    <property type="term" value="C:membrane"/>
    <property type="evidence" value="ECO:0007669"/>
    <property type="project" value="UniProtKB-SubCell"/>
</dbReference>
<dbReference type="InterPro" id="IPR008844">
    <property type="entry name" value="Spore_GerAC-like"/>
</dbReference>
<dbReference type="KEGG" id="cthd:CDO33_10680"/>
<evidence type="ECO:0000256" key="4">
    <source>
        <dbReference type="ARBA" id="ARBA00022729"/>
    </source>
</evidence>
<comment type="caution">
    <text evidence="10">The sequence shown here is derived from an EMBL/GenBank/DDBJ whole genome shotgun (WGS) entry which is preliminary data.</text>
</comment>
<evidence type="ECO:0000256" key="6">
    <source>
        <dbReference type="ARBA" id="ARBA00023139"/>
    </source>
</evidence>
<keyword evidence="7" id="KW-0449">Lipoprotein</keyword>
<dbReference type="Pfam" id="PF25198">
    <property type="entry name" value="Spore_GerAC_N"/>
    <property type="match status" value="1"/>
</dbReference>
<evidence type="ECO:0000313" key="10">
    <source>
        <dbReference type="EMBL" id="PNT98845.1"/>
    </source>
</evidence>
<gene>
    <name evidence="10" type="ORF">CDQ84_09900</name>
</gene>
<keyword evidence="11" id="KW-1185">Reference proteome</keyword>
<comment type="subcellular location">
    <subcellularLocation>
        <location evidence="1">Membrane</location>
        <topology evidence="1">Lipid-anchor</topology>
    </subcellularLocation>
</comment>
<keyword evidence="3" id="KW-0309">Germination</keyword>
<reference evidence="11" key="1">
    <citation type="submission" date="2017-06" db="EMBL/GenBank/DDBJ databases">
        <title>Investigating the central metabolism of Clostridium thermosuccinogenes.</title>
        <authorList>
            <person name="Koendjbiharie J.G."/>
            <person name="Van Kranenburg R."/>
            <person name="Vriesendorp B."/>
        </authorList>
    </citation>
    <scope>NUCLEOTIDE SEQUENCE [LARGE SCALE GENOMIC DNA]</scope>
    <source>
        <strain evidence="11">DSM 5806</strain>
    </source>
</reference>
<dbReference type="InterPro" id="IPR046953">
    <property type="entry name" value="Spore_GerAC-like_C"/>
</dbReference>
<dbReference type="EMBL" id="NIOJ01000023">
    <property type="protein sequence ID" value="PNT98845.1"/>
    <property type="molecule type" value="Genomic_DNA"/>
</dbReference>
<evidence type="ECO:0000259" key="8">
    <source>
        <dbReference type="Pfam" id="PF05504"/>
    </source>
</evidence>
<dbReference type="NCBIfam" id="TIGR02887">
    <property type="entry name" value="spore_ger_x_C"/>
    <property type="match status" value="1"/>
</dbReference>
<dbReference type="InterPro" id="IPR057336">
    <property type="entry name" value="GerAC_N"/>
</dbReference>
<feature type="domain" description="Spore germination GerAC-like C-terminal" evidence="8">
    <location>
        <begin position="226"/>
        <end position="392"/>
    </location>
</feature>
<protein>
    <submittedName>
        <fullName evidence="10">Uncharacterized protein</fullName>
    </submittedName>
</protein>
<sequence length="395" mass="44629">MVVKRIRIIILILVVFLSGCWDRIELDRRSFVLGAALDMAPEDNELTIEKFADTKKSPLFMLTLETALIHKDAESESGNGGGNTQQKRNSLLHTGVGNSFFEILREEAKESDRILFFGHQQVIIIGEELARKHNILEVLDFWIRDPEVDRSMKILLARGNARELFNADPKNSKYVSVFIFNQSEQNRKSAEFINKDFTSIMSELTECGNGLLGSIEFSENNSLRVSGSGVIKDCRLVGWLDGHETQAAQYVLNEAKGGEINVEDPERQGKFITVEISGVGTKLKVDTKNEIPRFTIDTKIECNITEINDEPVKIGKEAIASVEKAVSAYVKKQIKNTVEKLQKQYKADVLGFGETLKKRHNKQWKVLEKDWDAIYPEVPVSVQVSTKVRHIGRAY</sequence>
<comment type="similarity">
    <text evidence="2">Belongs to the GerABKC lipoprotein family.</text>
</comment>
<feature type="domain" description="Spore germination protein N-terminal" evidence="9">
    <location>
        <begin position="22"/>
        <end position="214"/>
    </location>
</feature>
<dbReference type="AlphaFoldDB" id="A0A2K2FDZ6"/>
<dbReference type="Gene3D" id="3.30.300.210">
    <property type="entry name" value="Nutrient germinant receptor protein C, domain 3"/>
    <property type="match status" value="1"/>
</dbReference>
<evidence type="ECO:0000256" key="2">
    <source>
        <dbReference type="ARBA" id="ARBA00007886"/>
    </source>
</evidence>